<dbReference type="SUPFAM" id="SSF102114">
    <property type="entry name" value="Radical SAM enzymes"/>
    <property type="match status" value="1"/>
</dbReference>
<evidence type="ECO:0000256" key="3">
    <source>
        <dbReference type="ARBA" id="ARBA00022691"/>
    </source>
</evidence>
<evidence type="ECO:0000256" key="6">
    <source>
        <dbReference type="ARBA" id="ARBA00023014"/>
    </source>
</evidence>
<dbReference type="Proteomes" id="UP001222030">
    <property type="component" value="Unassembled WGS sequence"/>
</dbReference>
<organism evidence="8 9">
    <name type="scientific">Vogesella margarita</name>
    <dbReference type="NCBI Taxonomy" id="2984199"/>
    <lineage>
        <taxon>Bacteria</taxon>
        <taxon>Pseudomonadati</taxon>
        <taxon>Pseudomonadota</taxon>
        <taxon>Betaproteobacteria</taxon>
        <taxon>Neisseriales</taxon>
        <taxon>Chromobacteriaceae</taxon>
        <taxon>Vogesella</taxon>
    </lineage>
</organism>
<dbReference type="NCBIfam" id="TIGR02495">
    <property type="entry name" value="NrdG2"/>
    <property type="match status" value="1"/>
</dbReference>
<dbReference type="Pfam" id="PF04055">
    <property type="entry name" value="Radical_SAM"/>
    <property type="match status" value="1"/>
</dbReference>
<evidence type="ECO:0000259" key="7">
    <source>
        <dbReference type="PROSITE" id="PS51918"/>
    </source>
</evidence>
<dbReference type="InterPro" id="IPR058240">
    <property type="entry name" value="rSAM_sf"/>
</dbReference>
<dbReference type="SFLD" id="SFLDS00029">
    <property type="entry name" value="Radical_SAM"/>
    <property type="match status" value="1"/>
</dbReference>
<dbReference type="SFLD" id="SFLDG01094">
    <property type="entry name" value="Uncharacterised_Radical_SAM_Su"/>
    <property type="match status" value="1"/>
</dbReference>
<name>A0ABT5ISM1_9NEIS</name>
<reference evidence="8 9" key="1">
    <citation type="submission" date="2023-01" db="EMBL/GenBank/DDBJ databases">
        <title>Novel species of the genus Vogesella isolated from rivers.</title>
        <authorList>
            <person name="Lu H."/>
        </authorList>
    </citation>
    <scope>NUCLEOTIDE SEQUENCE [LARGE SCALE GENOMIC DNA]</scope>
    <source>
        <strain evidence="8 9">LYT5W</strain>
    </source>
</reference>
<keyword evidence="9" id="KW-1185">Reference proteome</keyword>
<comment type="cofactor">
    <cofactor evidence="1">
        <name>[4Fe-4S] cluster</name>
        <dbReference type="ChEBI" id="CHEBI:49883"/>
    </cofactor>
</comment>
<dbReference type="InterPro" id="IPR013785">
    <property type="entry name" value="Aldolase_TIM"/>
</dbReference>
<dbReference type="InterPro" id="IPR007197">
    <property type="entry name" value="rSAM"/>
</dbReference>
<evidence type="ECO:0000256" key="1">
    <source>
        <dbReference type="ARBA" id="ARBA00001966"/>
    </source>
</evidence>
<evidence type="ECO:0000256" key="5">
    <source>
        <dbReference type="ARBA" id="ARBA00023004"/>
    </source>
</evidence>
<feature type="domain" description="Radical SAM core" evidence="7">
    <location>
        <begin position="28"/>
        <end position="241"/>
    </location>
</feature>
<keyword evidence="4" id="KW-0479">Metal-binding</keyword>
<dbReference type="Gene3D" id="3.20.20.70">
    <property type="entry name" value="Aldolase class I"/>
    <property type="match status" value="1"/>
</dbReference>
<evidence type="ECO:0000313" key="8">
    <source>
        <dbReference type="EMBL" id="MDC7715572.1"/>
    </source>
</evidence>
<dbReference type="PROSITE" id="PS51918">
    <property type="entry name" value="RADICAL_SAM"/>
    <property type="match status" value="1"/>
</dbReference>
<dbReference type="PANTHER" id="PTHR30352">
    <property type="entry name" value="PYRUVATE FORMATE-LYASE-ACTIVATING ENZYME"/>
    <property type="match status" value="1"/>
</dbReference>
<keyword evidence="6" id="KW-0411">Iron-sulfur</keyword>
<keyword evidence="2" id="KW-0004">4Fe-4S</keyword>
<comment type="caution">
    <text evidence="8">The sequence shown here is derived from an EMBL/GenBank/DDBJ whole genome shotgun (WGS) entry which is preliminary data.</text>
</comment>
<dbReference type="RefSeq" id="WP_272773357.1">
    <property type="nucleotide sequence ID" value="NZ_JAQQLE010000018.1"/>
</dbReference>
<dbReference type="EMBL" id="JAQQLE010000018">
    <property type="protein sequence ID" value="MDC7715572.1"/>
    <property type="molecule type" value="Genomic_DNA"/>
</dbReference>
<protein>
    <submittedName>
        <fullName evidence="8">Anaerobic ribonucleoside-triphosphate reductase activating protein</fullName>
    </submittedName>
</protein>
<proteinExistence type="predicted"/>
<evidence type="ECO:0000256" key="2">
    <source>
        <dbReference type="ARBA" id="ARBA00022485"/>
    </source>
</evidence>
<dbReference type="PANTHER" id="PTHR30352:SF13">
    <property type="entry name" value="GLYCYL-RADICAL ENZYME ACTIVATING ENZYME YJJW-RELATED"/>
    <property type="match status" value="1"/>
</dbReference>
<dbReference type="InterPro" id="IPR034457">
    <property type="entry name" value="Organic_radical-activating"/>
</dbReference>
<gene>
    <name evidence="8" type="ORF">PQU96_15765</name>
</gene>
<sequence>MNAATSTNSAPAERARIGGWQPFSTCDWPGRLAAVVFLAGCPWRCGYCHNPELLQRRHGQQRWPQLREQLQRRRGLLDGVVFSGGEPLADPALPALLAEVRAMGFATGLHSGGAYPDRLQRVLPLLDWVGLDIKTLPPQYPAITAVAGSGERAETSLALLQASGVDYECRSTLHPALHDEHTLTQLAAWLAQRGVRRYAWQLLRPGPQLPQPFAAIAANWPAPALQATVASHFTHFEVRSG</sequence>
<dbReference type="CDD" id="cd01335">
    <property type="entry name" value="Radical_SAM"/>
    <property type="match status" value="1"/>
</dbReference>
<dbReference type="InterPro" id="IPR012840">
    <property type="entry name" value="NrdG2"/>
</dbReference>
<keyword evidence="5" id="KW-0408">Iron</keyword>
<evidence type="ECO:0000313" key="9">
    <source>
        <dbReference type="Proteomes" id="UP001222030"/>
    </source>
</evidence>
<keyword evidence="3" id="KW-0949">S-adenosyl-L-methionine</keyword>
<evidence type="ECO:0000256" key="4">
    <source>
        <dbReference type="ARBA" id="ARBA00022723"/>
    </source>
</evidence>
<accession>A0ABT5ISM1</accession>